<sequence length="246" mass="27494">MPIDDYNTEATELVETYDFLMKYIVIGEAATGKSCLLHHFTHNSFKDHSQHTIGVEFSSRLVKLGEKRIKLQLWDTAGQERFRSVTRSYYRGAAGAILVYDITNRESFKNLSRWLADARALASPHLVCVLVGNKSDKEEEREVEWSEASRWAAENGECLHFLEASSLTGDNVEAPFLLAARAILLSIESGILDPEKAGSGVSYGDRALRRVNSSSRLSFGSFSGSRRKKGTLKLKVQNWVPGTRCC</sequence>
<organism evidence="1 2">
    <name type="scientific">Pluteus cervinus</name>
    <dbReference type="NCBI Taxonomy" id="181527"/>
    <lineage>
        <taxon>Eukaryota</taxon>
        <taxon>Fungi</taxon>
        <taxon>Dikarya</taxon>
        <taxon>Basidiomycota</taxon>
        <taxon>Agaricomycotina</taxon>
        <taxon>Agaricomycetes</taxon>
        <taxon>Agaricomycetidae</taxon>
        <taxon>Agaricales</taxon>
        <taxon>Pluteineae</taxon>
        <taxon>Pluteaceae</taxon>
        <taxon>Pluteus</taxon>
    </lineage>
</organism>
<evidence type="ECO:0000313" key="1">
    <source>
        <dbReference type="EMBL" id="TFK77129.1"/>
    </source>
</evidence>
<gene>
    <name evidence="1" type="ORF">BDN72DRAFT_753286</name>
</gene>
<reference evidence="1 2" key="1">
    <citation type="journal article" date="2019" name="Nat. Ecol. Evol.">
        <title>Megaphylogeny resolves global patterns of mushroom evolution.</title>
        <authorList>
            <person name="Varga T."/>
            <person name="Krizsan K."/>
            <person name="Foldi C."/>
            <person name="Dima B."/>
            <person name="Sanchez-Garcia M."/>
            <person name="Sanchez-Ramirez S."/>
            <person name="Szollosi G.J."/>
            <person name="Szarkandi J.G."/>
            <person name="Papp V."/>
            <person name="Albert L."/>
            <person name="Andreopoulos W."/>
            <person name="Angelini C."/>
            <person name="Antonin V."/>
            <person name="Barry K.W."/>
            <person name="Bougher N.L."/>
            <person name="Buchanan P."/>
            <person name="Buyck B."/>
            <person name="Bense V."/>
            <person name="Catcheside P."/>
            <person name="Chovatia M."/>
            <person name="Cooper J."/>
            <person name="Damon W."/>
            <person name="Desjardin D."/>
            <person name="Finy P."/>
            <person name="Geml J."/>
            <person name="Haridas S."/>
            <person name="Hughes K."/>
            <person name="Justo A."/>
            <person name="Karasinski D."/>
            <person name="Kautmanova I."/>
            <person name="Kiss B."/>
            <person name="Kocsube S."/>
            <person name="Kotiranta H."/>
            <person name="LaButti K.M."/>
            <person name="Lechner B.E."/>
            <person name="Liimatainen K."/>
            <person name="Lipzen A."/>
            <person name="Lukacs Z."/>
            <person name="Mihaltcheva S."/>
            <person name="Morgado L.N."/>
            <person name="Niskanen T."/>
            <person name="Noordeloos M.E."/>
            <person name="Ohm R.A."/>
            <person name="Ortiz-Santana B."/>
            <person name="Ovrebo C."/>
            <person name="Racz N."/>
            <person name="Riley R."/>
            <person name="Savchenko A."/>
            <person name="Shiryaev A."/>
            <person name="Soop K."/>
            <person name="Spirin V."/>
            <person name="Szebenyi C."/>
            <person name="Tomsovsky M."/>
            <person name="Tulloss R.E."/>
            <person name="Uehling J."/>
            <person name="Grigoriev I.V."/>
            <person name="Vagvolgyi C."/>
            <person name="Papp T."/>
            <person name="Martin F.M."/>
            <person name="Miettinen O."/>
            <person name="Hibbett D.S."/>
            <person name="Nagy L.G."/>
        </authorList>
    </citation>
    <scope>NUCLEOTIDE SEQUENCE [LARGE SCALE GENOMIC DNA]</scope>
    <source>
        <strain evidence="1 2">NL-1719</strain>
    </source>
</reference>
<protein>
    <submittedName>
        <fullName evidence="1">Ras-domain-containing protein</fullName>
    </submittedName>
</protein>
<dbReference type="EMBL" id="ML208259">
    <property type="protein sequence ID" value="TFK77129.1"/>
    <property type="molecule type" value="Genomic_DNA"/>
</dbReference>
<name>A0ACD3BHH8_9AGAR</name>
<accession>A0ACD3BHH8</accession>
<keyword evidence="2" id="KW-1185">Reference proteome</keyword>
<proteinExistence type="predicted"/>
<evidence type="ECO:0000313" key="2">
    <source>
        <dbReference type="Proteomes" id="UP000308600"/>
    </source>
</evidence>
<dbReference type="Proteomes" id="UP000308600">
    <property type="component" value="Unassembled WGS sequence"/>
</dbReference>